<accession>A0A9X6NSV6</accession>
<protein>
    <submittedName>
        <fullName evidence="2">Uncharacterized protein</fullName>
    </submittedName>
</protein>
<reference evidence="3" key="1">
    <citation type="submission" date="2017-01" db="EMBL/GenBank/DDBJ databases">
        <title>Comparative genomics of anhydrobiosis in the tardigrade Hypsibius dujardini.</title>
        <authorList>
            <person name="Yoshida Y."/>
            <person name="Koutsovoulos G."/>
            <person name="Laetsch D."/>
            <person name="Stevens L."/>
            <person name="Kumar S."/>
            <person name="Horikawa D."/>
            <person name="Ishino K."/>
            <person name="Komine S."/>
            <person name="Tomita M."/>
            <person name="Blaxter M."/>
            <person name="Arakawa K."/>
        </authorList>
    </citation>
    <scope>NUCLEOTIDE SEQUENCE [LARGE SCALE GENOMIC DNA]</scope>
    <source>
        <strain evidence="3">Z151</strain>
    </source>
</reference>
<keyword evidence="3" id="KW-1185">Reference proteome</keyword>
<keyword evidence="1" id="KW-1133">Transmembrane helix</keyword>
<dbReference type="AlphaFoldDB" id="A0A9X6NSV6"/>
<comment type="caution">
    <text evidence="2">The sequence shown here is derived from an EMBL/GenBank/DDBJ whole genome shotgun (WGS) entry which is preliminary data.</text>
</comment>
<sequence length="66" mass="7199">PLEPAVVAAIVLAIIFIPACLLAYIVGKRGGCRKASDENLLLLQDRRSNAKRRASSVRFVNESYQG</sequence>
<dbReference type="EMBL" id="MTYJ01000819">
    <property type="protein sequence ID" value="OWA55464.1"/>
    <property type="molecule type" value="Genomic_DNA"/>
</dbReference>
<keyword evidence="1" id="KW-0812">Transmembrane</keyword>
<evidence type="ECO:0000256" key="1">
    <source>
        <dbReference type="SAM" id="Phobius"/>
    </source>
</evidence>
<organism evidence="2 3">
    <name type="scientific">Hypsibius exemplaris</name>
    <name type="common">Freshwater tardigrade</name>
    <dbReference type="NCBI Taxonomy" id="2072580"/>
    <lineage>
        <taxon>Eukaryota</taxon>
        <taxon>Metazoa</taxon>
        <taxon>Ecdysozoa</taxon>
        <taxon>Tardigrada</taxon>
        <taxon>Eutardigrada</taxon>
        <taxon>Parachela</taxon>
        <taxon>Hypsibioidea</taxon>
        <taxon>Hypsibiidae</taxon>
        <taxon>Hypsibius</taxon>
    </lineage>
</organism>
<proteinExistence type="predicted"/>
<evidence type="ECO:0000313" key="2">
    <source>
        <dbReference type="EMBL" id="OWA55464.1"/>
    </source>
</evidence>
<gene>
    <name evidence="2" type="ORF">BV898_19851</name>
</gene>
<dbReference type="Proteomes" id="UP000192578">
    <property type="component" value="Unassembled WGS sequence"/>
</dbReference>
<feature type="non-terminal residue" evidence="2">
    <location>
        <position position="1"/>
    </location>
</feature>
<name>A0A9X6NSV6_HYPEX</name>
<keyword evidence="1" id="KW-0472">Membrane</keyword>
<evidence type="ECO:0000313" key="3">
    <source>
        <dbReference type="Proteomes" id="UP000192578"/>
    </source>
</evidence>
<feature type="transmembrane region" description="Helical" evidence="1">
    <location>
        <begin position="6"/>
        <end position="26"/>
    </location>
</feature>